<dbReference type="EMBL" id="CP000774">
    <property type="protein sequence ID" value="ABS63012.1"/>
    <property type="molecule type" value="Genomic_DNA"/>
</dbReference>
<dbReference type="Proteomes" id="UP000006377">
    <property type="component" value="Chromosome"/>
</dbReference>
<dbReference type="Pfam" id="PF13472">
    <property type="entry name" value="Lipase_GDSL_2"/>
    <property type="match status" value="1"/>
</dbReference>
<dbReference type="InterPro" id="IPR013830">
    <property type="entry name" value="SGNH_hydro"/>
</dbReference>
<keyword evidence="1" id="KW-0732">Signal</keyword>
<name>A7HSX9_PARL1</name>
<dbReference type="HOGENOM" id="CLU_051180_1_1_5"/>
<feature type="domain" description="SGNH hydrolase-type esterase" evidence="2">
    <location>
        <begin position="40"/>
        <end position="199"/>
    </location>
</feature>
<dbReference type="eggNOG" id="COG2755">
    <property type="taxonomic scope" value="Bacteria"/>
</dbReference>
<dbReference type="CDD" id="cd01822">
    <property type="entry name" value="Lysophospholipase_L1_like"/>
    <property type="match status" value="1"/>
</dbReference>
<keyword evidence="4" id="KW-1185">Reference proteome</keyword>
<evidence type="ECO:0000256" key="1">
    <source>
        <dbReference type="SAM" id="SignalP"/>
    </source>
</evidence>
<dbReference type="InterPro" id="IPR051532">
    <property type="entry name" value="Ester_Hydrolysis_Enzymes"/>
</dbReference>
<dbReference type="STRING" id="402881.Plav_1392"/>
<reference evidence="3 4" key="1">
    <citation type="journal article" date="2011" name="Stand. Genomic Sci.">
        <title>Complete genome sequence of Parvibaculum lavamentivorans type strain (DS-1(T)).</title>
        <authorList>
            <person name="Schleheck D."/>
            <person name="Weiss M."/>
            <person name="Pitluck S."/>
            <person name="Bruce D."/>
            <person name="Land M.L."/>
            <person name="Han S."/>
            <person name="Saunders E."/>
            <person name="Tapia R."/>
            <person name="Detter C."/>
            <person name="Brettin T."/>
            <person name="Han J."/>
            <person name="Woyke T."/>
            <person name="Goodwin L."/>
            <person name="Pennacchio L."/>
            <person name="Nolan M."/>
            <person name="Cook A.M."/>
            <person name="Kjelleberg S."/>
            <person name="Thomas T."/>
        </authorList>
    </citation>
    <scope>NUCLEOTIDE SEQUENCE [LARGE SCALE GENOMIC DNA]</scope>
    <source>
        <strain evidence="4">DS-1 / DSM 13023 / NCIMB 13966</strain>
    </source>
</reference>
<protein>
    <submittedName>
        <fullName evidence="3">Lipolytic protein G-D-S-L family</fullName>
    </submittedName>
</protein>
<organism evidence="3 4">
    <name type="scientific">Parvibaculum lavamentivorans (strain DS-1 / DSM 13023 / NCIMB 13966)</name>
    <dbReference type="NCBI Taxonomy" id="402881"/>
    <lineage>
        <taxon>Bacteria</taxon>
        <taxon>Pseudomonadati</taxon>
        <taxon>Pseudomonadota</taxon>
        <taxon>Alphaproteobacteria</taxon>
        <taxon>Hyphomicrobiales</taxon>
        <taxon>Parvibaculaceae</taxon>
        <taxon>Parvibaculum</taxon>
    </lineage>
</organism>
<dbReference type="OrthoDB" id="9786188at2"/>
<dbReference type="KEGG" id="pla:Plav_1392"/>
<feature type="signal peptide" evidence="1">
    <location>
        <begin position="1"/>
        <end position="30"/>
    </location>
</feature>
<dbReference type="Gene3D" id="3.40.50.1110">
    <property type="entry name" value="SGNH hydrolase"/>
    <property type="match status" value="1"/>
</dbReference>
<dbReference type="RefSeq" id="WP_012110287.1">
    <property type="nucleotide sequence ID" value="NC_009719.1"/>
</dbReference>
<proteinExistence type="predicted"/>
<dbReference type="PANTHER" id="PTHR30383:SF24">
    <property type="entry name" value="THIOESTERASE 1_PROTEASE 1_LYSOPHOSPHOLIPASE L1"/>
    <property type="match status" value="1"/>
</dbReference>
<feature type="chain" id="PRO_5002710456" evidence="1">
    <location>
        <begin position="31"/>
        <end position="226"/>
    </location>
</feature>
<accession>A7HSX9</accession>
<gene>
    <name evidence="3" type="ordered locus">Plav_1392</name>
</gene>
<evidence type="ECO:0000313" key="3">
    <source>
        <dbReference type="EMBL" id="ABS63012.1"/>
    </source>
</evidence>
<evidence type="ECO:0000313" key="4">
    <source>
        <dbReference type="Proteomes" id="UP000006377"/>
    </source>
</evidence>
<evidence type="ECO:0000259" key="2">
    <source>
        <dbReference type="Pfam" id="PF13472"/>
    </source>
</evidence>
<dbReference type="SUPFAM" id="SSF52266">
    <property type="entry name" value="SGNH hydrolase"/>
    <property type="match status" value="1"/>
</dbReference>
<dbReference type="AlphaFoldDB" id="A7HSX9"/>
<dbReference type="PANTHER" id="PTHR30383">
    <property type="entry name" value="THIOESTERASE 1/PROTEASE 1/LYSOPHOSPHOLIPASE L1"/>
    <property type="match status" value="1"/>
</dbReference>
<dbReference type="GO" id="GO:0004622">
    <property type="term" value="F:phosphatidylcholine lysophospholipase activity"/>
    <property type="evidence" value="ECO:0007669"/>
    <property type="project" value="TreeGrafter"/>
</dbReference>
<sequence>MRYGLPAPFCKLFASLAFVLVLVSAPVAQASEKAPITIVALGDSLTAGYLLGPDEGFAERLDRALKEAGHENVNVSNAGVSGDTTSGGLARLDWAVGPEADAVIVELGANDALRGLDPALARDNLAEIVARLKERGLPILLAGMLAPPNLGSDYGAEFNPIYPELAEKEDLILYPFFLDGVAGDRRLNLSDGIHPTAEGIEIIVERIMPKVEELIARVEEERRAGE</sequence>
<dbReference type="InterPro" id="IPR036514">
    <property type="entry name" value="SGNH_hydro_sf"/>
</dbReference>